<dbReference type="Proteomes" id="UP000069272">
    <property type="component" value="Chromosome 2R"/>
</dbReference>
<reference evidence="1" key="2">
    <citation type="submission" date="2022-08" db="UniProtKB">
        <authorList>
            <consortium name="EnsemblMetazoa"/>
        </authorList>
    </citation>
    <scope>IDENTIFICATION</scope>
    <source>
        <strain evidence="1">STECLA/ALBI9_A</strain>
    </source>
</reference>
<evidence type="ECO:0000313" key="2">
    <source>
        <dbReference type="Proteomes" id="UP000069272"/>
    </source>
</evidence>
<dbReference type="EnsemblMetazoa" id="AALB014645-RA">
    <property type="protein sequence ID" value="AALB014645-PA"/>
    <property type="gene ID" value="AALB014645"/>
</dbReference>
<reference evidence="1 2" key="1">
    <citation type="journal article" date="2017" name="G3 (Bethesda)">
        <title>The Physical Genome Mapping of Anopheles albimanus Corrected Scaffold Misassemblies and Identified Interarm Rearrangements in Genus Anopheles.</title>
        <authorList>
            <person name="Artemov G.N."/>
            <person name="Peery A.N."/>
            <person name="Jiang X."/>
            <person name="Tu Z."/>
            <person name="Stegniy V.N."/>
            <person name="Sharakhova M.V."/>
            <person name="Sharakhov I.V."/>
        </authorList>
    </citation>
    <scope>NUCLEOTIDE SEQUENCE [LARGE SCALE GENOMIC DNA]</scope>
    <source>
        <strain evidence="1 2">ALBI9_A</strain>
    </source>
</reference>
<dbReference type="AlphaFoldDB" id="A0A182FYF3"/>
<protein>
    <submittedName>
        <fullName evidence="1">Uncharacterized protein</fullName>
    </submittedName>
</protein>
<keyword evidence="2" id="KW-1185">Reference proteome</keyword>
<accession>A0A182FYF3</accession>
<proteinExistence type="predicted"/>
<name>A0A182FYF3_ANOAL</name>
<organism evidence="1 2">
    <name type="scientific">Anopheles albimanus</name>
    <name type="common">New world malaria mosquito</name>
    <dbReference type="NCBI Taxonomy" id="7167"/>
    <lineage>
        <taxon>Eukaryota</taxon>
        <taxon>Metazoa</taxon>
        <taxon>Ecdysozoa</taxon>
        <taxon>Arthropoda</taxon>
        <taxon>Hexapoda</taxon>
        <taxon>Insecta</taxon>
        <taxon>Pterygota</taxon>
        <taxon>Neoptera</taxon>
        <taxon>Endopterygota</taxon>
        <taxon>Diptera</taxon>
        <taxon>Nematocera</taxon>
        <taxon>Culicoidea</taxon>
        <taxon>Culicidae</taxon>
        <taxon>Anophelinae</taxon>
        <taxon>Anopheles</taxon>
    </lineage>
</organism>
<evidence type="ECO:0000313" key="1">
    <source>
        <dbReference type="EnsemblMetazoa" id="AALB014645-PA"/>
    </source>
</evidence>
<sequence>MPDVLVRSTVTRTQTKRTGFGTERNAAQVEASSHTSWDSWDSKCWWKIGRRL</sequence>